<protein>
    <submittedName>
        <fullName evidence="8">Transient receptor potential channel pyrexia</fullName>
    </submittedName>
</protein>
<evidence type="ECO:0000256" key="5">
    <source>
        <dbReference type="ARBA" id="ARBA00023180"/>
    </source>
</evidence>
<keyword evidence="7" id="KW-1133">Transmembrane helix</keyword>
<dbReference type="Proteomes" id="UP000094527">
    <property type="component" value="Unassembled WGS sequence"/>
</dbReference>
<dbReference type="AlphaFoldDB" id="A0A1D2MTP2"/>
<dbReference type="GO" id="GO:0034220">
    <property type="term" value="P:monoatomic ion transmembrane transport"/>
    <property type="evidence" value="ECO:0007669"/>
    <property type="project" value="UniProtKB-KW"/>
</dbReference>
<evidence type="ECO:0000256" key="1">
    <source>
        <dbReference type="ARBA" id="ARBA00022448"/>
    </source>
</evidence>
<keyword evidence="1" id="KW-0813">Transport</keyword>
<keyword evidence="7" id="KW-0472">Membrane</keyword>
<comment type="caution">
    <text evidence="8">The sequence shown here is derived from an EMBL/GenBank/DDBJ whole genome shotgun (WGS) entry which is preliminary data.</text>
</comment>
<keyword evidence="6" id="KW-0407">Ion channel</keyword>
<keyword evidence="2" id="KW-0677">Repeat</keyword>
<keyword evidence="5" id="KW-0325">Glycoprotein</keyword>
<keyword evidence="8" id="KW-0675">Receptor</keyword>
<feature type="transmembrane region" description="Helical" evidence="7">
    <location>
        <begin position="42"/>
        <end position="68"/>
    </location>
</feature>
<evidence type="ECO:0000313" key="8">
    <source>
        <dbReference type="EMBL" id="ODM96302.1"/>
    </source>
</evidence>
<dbReference type="InterPro" id="IPR052076">
    <property type="entry name" value="TRP_cation_channel"/>
</dbReference>
<dbReference type="GO" id="GO:1902495">
    <property type="term" value="C:transmembrane transporter complex"/>
    <property type="evidence" value="ECO:0007669"/>
    <property type="project" value="TreeGrafter"/>
</dbReference>
<organism evidence="8 9">
    <name type="scientific">Orchesella cincta</name>
    <name type="common">Springtail</name>
    <name type="synonym">Podura cincta</name>
    <dbReference type="NCBI Taxonomy" id="48709"/>
    <lineage>
        <taxon>Eukaryota</taxon>
        <taxon>Metazoa</taxon>
        <taxon>Ecdysozoa</taxon>
        <taxon>Arthropoda</taxon>
        <taxon>Hexapoda</taxon>
        <taxon>Collembola</taxon>
        <taxon>Entomobryomorpha</taxon>
        <taxon>Entomobryoidea</taxon>
        <taxon>Orchesellidae</taxon>
        <taxon>Orchesellinae</taxon>
        <taxon>Orchesella</taxon>
    </lineage>
</organism>
<sequence>MMTGEIDFEDTFNHEEEDAEGSGNGTGGAAGKGDSSLLTYRVVHLVFFLAFLISVPVGFYNLLTGFALDKVMELRERAKVGQLAKQVEHIFYIESLLLGLRPVGKVLSHDQMTYWLRKMNVTTIKLDNEQKFQTVFREKLRKAGGHLRNDWSLWDCLCGVEKWNTTNCCQRRLSSEVIEQIYALASSITEKQNNEALLAEQSQASK</sequence>
<dbReference type="EMBL" id="LJIJ01000554">
    <property type="protein sequence ID" value="ODM96302.1"/>
    <property type="molecule type" value="Genomic_DNA"/>
</dbReference>
<dbReference type="GO" id="GO:0022857">
    <property type="term" value="F:transmembrane transporter activity"/>
    <property type="evidence" value="ECO:0007669"/>
    <property type="project" value="TreeGrafter"/>
</dbReference>
<keyword evidence="7" id="KW-0812">Transmembrane</keyword>
<evidence type="ECO:0000256" key="4">
    <source>
        <dbReference type="ARBA" id="ARBA00023065"/>
    </source>
</evidence>
<evidence type="ECO:0000256" key="3">
    <source>
        <dbReference type="ARBA" id="ARBA00023043"/>
    </source>
</evidence>
<keyword evidence="3" id="KW-0040">ANK repeat</keyword>
<accession>A0A1D2MTP2</accession>
<gene>
    <name evidence="8" type="ORF">Ocin01_10368</name>
</gene>
<proteinExistence type="predicted"/>
<evidence type="ECO:0000313" key="9">
    <source>
        <dbReference type="Proteomes" id="UP000094527"/>
    </source>
</evidence>
<evidence type="ECO:0000256" key="2">
    <source>
        <dbReference type="ARBA" id="ARBA00022737"/>
    </source>
</evidence>
<keyword evidence="4" id="KW-0406">Ion transport</keyword>
<evidence type="ECO:0000256" key="7">
    <source>
        <dbReference type="SAM" id="Phobius"/>
    </source>
</evidence>
<dbReference type="STRING" id="48709.A0A1D2MTP2"/>
<evidence type="ECO:0000256" key="6">
    <source>
        <dbReference type="ARBA" id="ARBA00023303"/>
    </source>
</evidence>
<dbReference type="PANTHER" id="PTHR47143:SF1">
    <property type="entry name" value="ION_TRANS DOMAIN-CONTAINING PROTEIN"/>
    <property type="match status" value="1"/>
</dbReference>
<name>A0A1D2MTP2_ORCCI</name>
<dbReference type="PANTHER" id="PTHR47143">
    <property type="entry name" value="TRANSIENT RECEPTOR POTENTIAL CATION CHANNEL PROTEIN PAINLESS"/>
    <property type="match status" value="1"/>
</dbReference>
<reference evidence="8 9" key="1">
    <citation type="journal article" date="2016" name="Genome Biol. Evol.">
        <title>Gene Family Evolution Reflects Adaptation to Soil Environmental Stressors in the Genome of the Collembolan Orchesella cincta.</title>
        <authorList>
            <person name="Faddeeva-Vakhrusheva A."/>
            <person name="Derks M.F."/>
            <person name="Anvar S.Y."/>
            <person name="Agamennone V."/>
            <person name="Suring W."/>
            <person name="Smit S."/>
            <person name="van Straalen N.M."/>
            <person name="Roelofs D."/>
        </authorList>
    </citation>
    <scope>NUCLEOTIDE SEQUENCE [LARGE SCALE GENOMIC DNA]</scope>
    <source>
        <tissue evidence="8">Mixed pool</tissue>
    </source>
</reference>
<keyword evidence="9" id="KW-1185">Reference proteome</keyword>